<keyword evidence="3" id="KW-1185">Reference proteome</keyword>
<feature type="compositionally biased region" description="Polar residues" evidence="1">
    <location>
        <begin position="94"/>
        <end position="106"/>
    </location>
</feature>
<name>A0AA38HEK8_9TREE</name>
<dbReference type="Proteomes" id="UP001164286">
    <property type="component" value="Unassembled WGS sequence"/>
</dbReference>
<dbReference type="RefSeq" id="XP_052949514.1">
    <property type="nucleotide sequence ID" value="XM_053090926.1"/>
</dbReference>
<sequence>MPAGNSVNTPWESKHDLAVLRSIVQSTLSSRSTIYASDDLAEVNNNGGDRINKKIQQILGKLVSTYPGAENMVKEEVGKMGRGGERKAADEGSGSPTKSPKRTPSTGGAKKGRASRKGAEAEEEAEEEDLEDESS</sequence>
<dbReference type="GeneID" id="77730131"/>
<feature type="compositionally biased region" description="Acidic residues" evidence="1">
    <location>
        <begin position="121"/>
        <end position="135"/>
    </location>
</feature>
<organism evidence="2 3">
    <name type="scientific">Dioszegia hungarica</name>
    <dbReference type="NCBI Taxonomy" id="4972"/>
    <lineage>
        <taxon>Eukaryota</taxon>
        <taxon>Fungi</taxon>
        <taxon>Dikarya</taxon>
        <taxon>Basidiomycota</taxon>
        <taxon>Agaricomycotina</taxon>
        <taxon>Tremellomycetes</taxon>
        <taxon>Tremellales</taxon>
        <taxon>Bulleribasidiaceae</taxon>
        <taxon>Dioszegia</taxon>
    </lineage>
</organism>
<feature type="region of interest" description="Disordered" evidence="1">
    <location>
        <begin position="67"/>
        <end position="135"/>
    </location>
</feature>
<proteinExistence type="predicted"/>
<evidence type="ECO:0000313" key="2">
    <source>
        <dbReference type="EMBL" id="KAI9639737.1"/>
    </source>
</evidence>
<protein>
    <submittedName>
        <fullName evidence="2">Uncharacterized protein</fullName>
    </submittedName>
</protein>
<evidence type="ECO:0000313" key="3">
    <source>
        <dbReference type="Proteomes" id="UP001164286"/>
    </source>
</evidence>
<comment type="caution">
    <text evidence="2">The sequence shown here is derived from an EMBL/GenBank/DDBJ whole genome shotgun (WGS) entry which is preliminary data.</text>
</comment>
<accession>A0AA38HEK8</accession>
<reference evidence="2" key="1">
    <citation type="journal article" date="2022" name="G3 (Bethesda)">
        <title>High quality genome of the basidiomycete yeast Dioszegia hungarica PDD-24b-2 isolated from cloud water.</title>
        <authorList>
            <person name="Jarrige D."/>
            <person name="Haridas S."/>
            <person name="Bleykasten-Grosshans C."/>
            <person name="Joly M."/>
            <person name="Nadalig T."/>
            <person name="Sancelme M."/>
            <person name="Vuilleumier S."/>
            <person name="Grigoriev I.V."/>
            <person name="Amato P."/>
            <person name="Bringel F."/>
        </authorList>
    </citation>
    <scope>NUCLEOTIDE SEQUENCE</scope>
    <source>
        <strain evidence="2">PDD-24b-2</strain>
    </source>
</reference>
<dbReference type="AlphaFoldDB" id="A0AA38HEK8"/>
<evidence type="ECO:0000256" key="1">
    <source>
        <dbReference type="SAM" id="MobiDB-lite"/>
    </source>
</evidence>
<dbReference type="EMBL" id="JAKWFO010000001">
    <property type="protein sequence ID" value="KAI9639737.1"/>
    <property type="molecule type" value="Genomic_DNA"/>
</dbReference>
<gene>
    <name evidence="2" type="ORF">MKK02DRAFT_40062</name>
</gene>
<feature type="compositionally biased region" description="Basic and acidic residues" evidence="1">
    <location>
        <begin position="72"/>
        <end position="90"/>
    </location>
</feature>